<dbReference type="Pfam" id="PF00892">
    <property type="entry name" value="EamA"/>
    <property type="match status" value="2"/>
</dbReference>
<dbReference type="SUPFAM" id="SSF103481">
    <property type="entry name" value="Multidrug resistance efflux transporter EmrE"/>
    <property type="match status" value="2"/>
</dbReference>
<dbReference type="PANTHER" id="PTHR42920">
    <property type="entry name" value="OS03G0707200 PROTEIN-RELATED"/>
    <property type="match status" value="1"/>
</dbReference>
<feature type="domain" description="EamA" evidence="7">
    <location>
        <begin position="150"/>
        <end position="284"/>
    </location>
</feature>
<feature type="transmembrane region" description="Helical" evidence="6">
    <location>
        <begin position="36"/>
        <end position="58"/>
    </location>
</feature>
<dbReference type="RefSeq" id="WP_230340246.1">
    <property type="nucleotide sequence ID" value="NZ_CP069798.1"/>
</dbReference>
<feature type="domain" description="EamA" evidence="7">
    <location>
        <begin position="11"/>
        <end position="141"/>
    </location>
</feature>
<dbReference type="InterPro" id="IPR051258">
    <property type="entry name" value="Diverse_Substrate_Transporter"/>
</dbReference>
<dbReference type="KEGG" id="ptes:JQU52_06140"/>
<evidence type="ECO:0000256" key="4">
    <source>
        <dbReference type="ARBA" id="ARBA00022989"/>
    </source>
</evidence>
<evidence type="ECO:0000259" key="7">
    <source>
        <dbReference type="Pfam" id="PF00892"/>
    </source>
</evidence>
<reference evidence="8" key="1">
    <citation type="submission" date="2021-02" db="EMBL/GenBank/DDBJ databases">
        <title>Neisseriaceae sp. 26B isolated from the cloaca of a Common Toad-headed Turtle (Mesoclemmys nasuta).</title>
        <authorList>
            <person name="Spergser J."/>
            <person name="Busse H.-J."/>
        </authorList>
    </citation>
    <scope>NUCLEOTIDE SEQUENCE</scope>
    <source>
        <strain evidence="8">26B</strain>
    </source>
</reference>
<accession>A0A892ZQ67</accession>
<evidence type="ECO:0000313" key="9">
    <source>
        <dbReference type="Proteomes" id="UP000653156"/>
    </source>
</evidence>
<keyword evidence="9" id="KW-1185">Reference proteome</keyword>
<feature type="transmembrane region" description="Helical" evidence="6">
    <location>
        <begin position="95"/>
        <end position="113"/>
    </location>
</feature>
<comment type="subcellular location">
    <subcellularLocation>
        <location evidence="1">Cell membrane</location>
        <topology evidence="1">Multi-pass membrane protein</topology>
    </subcellularLocation>
</comment>
<dbReference type="PANTHER" id="PTHR42920:SF5">
    <property type="entry name" value="EAMA DOMAIN-CONTAINING PROTEIN"/>
    <property type="match status" value="1"/>
</dbReference>
<keyword evidence="4 6" id="KW-1133">Transmembrane helix</keyword>
<gene>
    <name evidence="8" type="ORF">JQU52_06140</name>
</gene>
<dbReference type="GO" id="GO:0005886">
    <property type="term" value="C:plasma membrane"/>
    <property type="evidence" value="ECO:0007669"/>
    <property type="project" value="UniProtKB-SubCell"/>
</dbReference>
<feature type="transmembrane region" description="Helical" evidence="6">
    <location>
        <begin position="12"/>
        <end position="30"/>
    </location>
</feature>
<evidence type="ECO:0000256" key="3">
    <source>
        <dbReference type="ARBA" id="ARBA00022692"/>
    </source>
</evidence>
<evidence type="ECO:0000256" key="6">
    <source>
        <dbReference type="SAM" id="Phobius"/>
    </source>
</evidence>
<organism evidence="8 9">
    <name type="scientific">Paralysiella testudinis</name>
    <dbReference type="NCBI Taxonomy" id="2809020"/>
    <lineage>
        <taxon>Bacteria</taxon>
        <taxon>Pseudomonadati</taxon>
        <taxon>Pseudomonadota</taxon>
        <taxon>Betaproteobacteria</taxon>
        <taxon>Neisseriales</taxon>
        <taxon>Neisseriaceae</taxon>
        <taxon>Paralysiella</taxon>
    </lineage>
</organism>
<proteinExistence type="predicted"/>
<feature type="transmembrane region" description="Helical" evidence="6">
    <location>
        <begin position="269"/>
        <end position="288"/>
    </location>
</feature>
<protein>
    <submittedName>
        <fullName evidence="8">DMT family transporter</fullName>
    </submittedName>
</protein>
<feature type="transmembrane region" description="Helical" evidence="6">
    <location>
        <begin position="244"/>
        <end position="263"/>
    </location>
</feature>
<feature type="transmembrane region" description="Helical" evidence="6">
    <location>
        <begin position="70"/>
        <end position="89"/>
    </location>
</feature>
<evidence type="ECO:0000256" key="5">
    <source>
        <dbReference type="ARBA" id="ARBA00023136"/>
    </source>
</evidence>
<dbReference type="Proteomes" id="UP000653156">
    <property type="component" value="Chromosome"/>
</dbReference>
<evidence type="ECO:0000256" key="2">
    <source>
        <dbReference type="ARBA" id="ARBA00022475"/>
    </source>
</evidence>
<feature type="transmembrane region" description="Helical" evidence="6">
    <location>
        <begin position="180"/>
        <end position="201"/>
    </location>
</feature>
<sequence>MNALFNRRTLFAELMLLNIAVAWGLGFPLMKDAMALHGIWTLLWLRFALAALLVLPFALRQPRDINRSTVLAGAVLGVLLFLAFAFLIGGLQYTSAANTGFLAGLTMLFVPLLERLLWRRPLHAGVKWSVLLGLLGLAVLSQVHAVRPGLGDVLVLVGAVFSALQIIATDRLAPRHNAEWLTVVQLVVAAMLFAAACMPTGQPLWPAVWDGGLWRALLLTAGFATAFAFWVQMRFQEHTTPQRAALIFNLEPLFGALFAWWLLGEHIGGHVWLGGLLIVAAMMVSGLWPQTHQK</sequence>
<dbReference type="InterPro" id="IPR000620">
    <property type="entry name" value="EamA_dom"/>
</dbReference>
<feature type="transmembrane region" description="Helical" evidence="6">
    <location>
        <begin position="149"/>
        <end position="168"/>
    </location>
</feature>
<dbReference type="InterPro" id="IPR037185">
    <property type="entry name" value="EmrE-like"/>
</dbReference>
<keyword evidence="5 6" id="KW-0472">Membrane</keyword>
<feature type="transmembrane region" description="Helical" evidence="6">
    <location>
        <begin position="213"/>
        <end position="232"/>
    </location>
</feature>
<evidence type="ECO:0000256" key="1">
    <source>
        <dbReference type="ARBA" id="ARBA00004651"/>
    </source>
</evidence>
<dbReference type="AlphaFoldDB" id="A0A892ZQ67"/>
<evidence type="ECO:0000313" key="8">
    <source>
        <dbReference type="EMBL" id="QRQ82949.1"/>
    </source>
</evidence>
<name>A0A892ZQ67_9NEIS</name>
<feature type="transmembrane region" description="Helical" evidence="6">
    <location>
        <begin position="125"/>
        <end position="143"/>
    </location>
</feature>
<keyword evidence="3 6" id="KW-0812">Transmembrane</keyword>
<keyword evidence="2" id="KW-1003">Cell membrane</keyword>
<dbReference type="EMBL" id="CP069798">
    <property type="protein sequence ID" value="QRQ82949.1"/>
    <property type="molecule type" value="Genomic_DNA"/>
</dbReference>